<sequence>MRPSPGIRRFNFKFVSYTPPCTFNEEACLVSQFHWEIHVDGQTFSAQKGQTILQVLLENGRELPHICYHPDLGPIQTCDTCIVETEGGLLRACATRVAPNMTVTTASDKAREARVEAMNRILQNHQLYCTVCDNNNGNCVVHNTTEMIGITHQKYPFEPKPYKQIDDTNPFYRYDVNQCILCGRCVEACQDLEVNETLSIDWTLERPRVVWDGGVDIGESSCVSCGHCVSVCPCNALMEKSMLGEAGYLTGIEPDTLNSMIEFVEDIEPSLPPVFKLSDMESAMRKSRIKKTKTVCTYCGVGCSYDIWTKDRKILKVEPTPEAPTNGISTCVKGKFGWDFVNSPHRLTSPLVRRGNKFYETSWEEAYRVIAEKMTTIRKKHGPDAFMFVASSKASNEEAYLVQKLARNVIGTNNVDNDSTYCQDPATYGLRNTVGYGGDSGSIHDMAYADMIMIIGSNTAESHPVWATRVKRAHKLHGTKLVVADIRKHEMAERADIWVKPKPGTDGIWILGLSKYLVDQDWIDHQFLTERVDGLDDYVQSLAPYTLEQTEKLTGVEKDTTIKVAEMIHESRALSILWAMGVTQQRDGSETSLAISNLLLLTGNFGRPGTGGYPLRGHNNVQGASDFGAKPHYLPGYQDLADPDVKERFKRVWGTDLPKNRGINNEEIAQEILKGRIKMLYIVGEDTALVDANANEAQKAFGQLDFMVVQEIFMTKTAQYADVVLPASPSLEKDGTFVNTERRIQRFYQALDPLKGSKPDWVILQEVAKELEANWPVYHHPSDIMNEVAQVAPLLAGVRYDRLKGYQTLQWPVAEDGTDSPLLYTDHFHTDNGRAKLRVLSLSGPNREADKFDLHVNNGQLLEHFHEGNMTYRVKGIRHLVPEVFLEVSKQLAEERHLKDGTLVRLVSPTGSVKVPVLITDRVSGHELYLPMNSQGEGAINDLTGTGIDTRTDTPAFKDTVAYMEVLDEKAQSPSPLPRYNWRFHKRHPQMSVEVQKKWRRQDYVSLVTAPEGQDDSPNEEDSHGSADH</sequence>
<dbReference type="InterPro" id="IPR006963">
    <property type="entry name" value="Mopterin_OxRdtase_4Fe-4S_dom"/>
</dbReference>
<dbReference type="Proteomes" id="UP000242699">
    <property type="component" value="Unassembled WGS sequence"/>
</dbReference>
<keyword evidence="7" id="KW-0479">Metal-binding</keyword>
<feature type="domain" description="4Fe-4S Mo/W bis-MGD-type" evidence="16">
    <location>
        <begin position="289"/>
        <end position="345"/>
    </location>
</feature>
<feature type="domain" description="4Fe-4S ferredoxin-type" evidence="15">
    <location>
        <begin position="213"/>
        <end position="242"/>
    </location>
</feature>
<evidence type="ECO:0000259" key="16">
    <source>
        <dbReference type="PROSITE" id="PS51669"/>
    </source>
</evidence>
<dbReference type="NCBIfam" id="TIGR01591">
    <property type="entry name" value="Fdh-alpha"/>
    <property type="match status" value="1"/>
</dbReference>
<feature type="domain" description="4Fe-4S ferredoxin-type" evidence="15">
    <location>
        <begin position="170"/>
        <end position="197"/>
    </location>
</feature>
<dbReference type="PIRSF" id="PIRSF036643">
    <property type="entry name" value="FDH_alpha"/>
    <property type="match status" value="1"/>
</dbReference>
<dbReference type="SMART" id="SM00926">
    <property type="entry name" value="Molybdop_Fe4S4"/>
    <property type="match status" value="1"/>
</dbReference>
<keyword evidence="10" id="KW-0408">Iron</keyword>
<dbReference type="InterPro" id="IPR050123">
    <property type="entry name" value="Prok_molybdopt-oxidoreductase"/>
</dbReference>
<name>A0A2T2X9J7_9FIRM</name>
<evidence type="ECO:0000256" key="7">
    <source>
        <dbReference type="ARBA" id="ARBA00022723"/>
    </source>
</evidence>
<evidence type="ECO:0000256" key="11">
    <source>
        <dbReference type="ARBA" id="ARBA00023014"/>
    </source>
</evidence>
<dbReference type="Gene3D" id="2.40.40.20">
    <property type="match status" value="1"/>
</dbReference>
<evidence type="ECO:0000313" key="19">
    <source>
        <dbReference type="Proteomes" id="UP000242699"/>
    </source>
</evidence>
<reference evidence="18 19" key="1">
    <citation type="journal article" date="2014" name="BMC Genomics">
        <title>Comparison of environmental and isolate Sulfobacillus genomes reveals diverse carbon, sulfur, nitrogen, and hydrogen metabolisms.</title>
        <authorList>
            <person name="Justice N.B."/>
            <person name="Norman A."/>
            <person name="Brown C.T."/>
            <person name="Singh A."/>
            <person name="Thomas B.C."/>
            <person name="Banfield J.F."/>
        </authorList>
    </citation>
    <scope>NUCLEOTIDE SEQUENCE [LARGE SCALE GENOMIC DNA]</scope>
    <source>
        <strain evidence="18">AMDSBA1</strain>
    </source>
</reference>
<comment type="cofactor">
    <cofactor evidence="1">
        <name>Mo-bis(molybdopterin guanine dinucleotide)</name>
        <dbReference type="ChEBI" id="CHEBI:60539"/>
    </cofactor>
</comment>
<dbReference type="PROSITE" id="PS51839">
    <property type="entry name" value="4FE4S_HC3"/>
    <property type="match status" value="1"/>
</dbReference>
<organism evidence="18 19">
    <name type="scientific">Sulfobacillus benefaciens</name>
    <dbReference type="NCBI Taxonomy" id="453960"/>
    <lineage>
        <taxon>Bacteria</taxon>
        <taxon>Bacillati</taxon>
        <taxon>Bacillota</taxon>
        <taxon>Clostridia</taxon>
        <taxon>Eubacteriales</taxon>
        <taxon>Clostridiales Family XVII. Incertae Sedis</taxon>
        <taxon>Sulfobacillus</taxon>
    </lineage>
</organism>
<dbReference type="Gene3D" id="3.40.228.10">
    <property type="entry name" value="Dimethylsulfoxide Reductase, domain 2"/>
    <property type="match status" value="1"/>
</dbReference>
<keyword evidence="9" id="KW-0560">Oxidoreductase</keyword>
<dbReference type="InterPro" id="IPR017900">
    <property type="entry name" value="4Fe4S_Fe_S_CS"/>
</dbReference>
<dbReference type="InterPro" id="IPR006478">
    <property type="entry name" value="Formate_DH_asu"/>
</dbReference>
<dbReference type="Pfam" id="PF12838">
    <property type="entry name" value="Fer4_7"/>
    <property type="match status" value="1"/>
</dbReference>
<comment type="cofactor">
    <cofactor evidence="12">
        <name>[2Fe-2S] cluster</name>
        <dbReference type="ChEBI" id="CHEBI:190135"/>
    </cofactor>
</comment>
<comment type="similarity">
    <text evidence="3">In the C-terminal section; belongs to the prokaryotic molybdopterin-containing oxidoreductase family.</text>
</comment>
<dbReference type="FunFam" id="3.30.70.20:FF:000032">
    <property type="entry name" value="Formate dehydrogenase, alpha subunit"/>
    <property type="match status" value="1"/>
</dbReference>
<dbReference type="GO" id="GO:0043546">
    <property type="term" value="F:molybdopterin cofactor binding"/>
    <property type="evidence" value="ECO:0007669"/>
    <property type="project" value="InterPro"/>
</dbReference>
<feature type="region of interest" description="Disordered" evidence="13">
    <location>
        <begin position="1007"/>
        <end position="1029"/>
    </location>
</feature>
<evidence type="ECO:0000256" key="6">
    <source>
        <dbReference type="ARBA" id="ARBA00022714"/>
    </source>
</evidence>
<dbReference type="CDD" id="cd00207">
    <property type="entry name" value="fer2"/>
    <property type="match status" value="1"/>
</dbReference>
<dbReference type="Pfam" id="PF00384">
    <property type="entry name" value="Molybdopterin"/>
    <property type="match status" value="1"/>
</dbReference>
<proteinExistence type="inferred from homology"/>
<dbReference type="Gene3D" id="2.20.25.90">
    <property type="entry name" value="ADC-like domains"/>
    <property type="match status" value="1"/>
</dbReference>
<evidence type="ECO:0000259" key="15">
    <source>
        <dbReference type="PROSITE" id="PS51379"/>
    </source>
</evidence>
<dbReference type="CDD" id="cd02753">
    <property type="entry name" value="MopB_Formate-Dh-H"/>
    <property type="match status" value="1"/>
</dbReference>
<dbReference type="InterPro" id="IPR019574">
    <property type="entry name" value="NADH_UbQ_OxRdtase_Gsu_4Fe4S-bd"/>
</dbReference>
<dbReference type="Gene3D" id="3.10.20.740">
    <property type="match status" value="1"/>
</dbReference>
<evidence type="ECO:0000256" key="3">
    <source>
        <dbReference type="ARBA" id="ARBA00007023"/>
    </source>
</evidence>
<evidence type="ECO:0000256" key="13">
    <source>
        <dbReference type="SAM" id="MobiDB-lite"/>
    </source>
</evidence>
<dbReference type="InterPro" id="IPR017896">
    <property type="entry name" value="4Fe4S_Fe-S-bd"/>
</dbReference>
<dbReference type="Pfam" id="PF04879">
    <property type="entry name" value="Molybdop_Fe4S4"/>
    <property type="match status" value="1"/>
</dbReference>
<dbReference type="FunFam" id="2.40.40.20:FF:000005">
    <property type="entry name" value="Periplasmic nitrate reductase"/>
    <property type="match status" value="1"/>
</dbReference>
<dbReference type="GO" id="GO:0016020">
    <property type="term" value="C:membrane"/>
    <property type="evidence" value="ECO:0007669"/>
    <property type="project" value="TreeGrafter"/>
</dbReference>
<dbReference type="SUPFAM" id="SSF54862">
    <property type="entry name" value="4Fe-4S ferredoxins"/>
    <property type="match status" value="1"/>
</dbReference>
<dbReference type="InterPro" id="IPR027467">
    <property type="entry name" value="MopterinOxRdtase_cofactor_BS"/>
</dbReference>
<feature type="domain" description="2Fe-2S ferredoxin-type" evidence="14">
    <location>
        <begin position="33"/>
        <end position="109"/>
    </location>
</feature>
<dbReference type="FunFam" id="2.20.25.90:FF:000001">
    <property type="entry name" value="Formate dehydrogenase subunit alpha"/>
    <property type="match status" value="1"/>
</dbReference>
<dbReference type="Pfam" id="PF10588">
    <property type="entry name" value="NADH-G_4Fe-4S_3"/>
    <property type="match status" value="1"/>
</dbReference>
<evidence type="ECO:0000256" key="2">
    <source>
        <dbReference type="ARBA" id="ARBA00001966"/>
    </source>
</evidence>
<dbReference type="PROSITE" id="PS00551">
    <property type="entry name" value="MOLYBDOPTERIN_PROK_1"/>
    <property type="match status" value="1"/>
</dbReference>
<feature type="domain" description="4Fe-4S His(Cys)3-ligated-type" evidence="17">
    <location>
        <begin position="109"/>
        <end position="149"/>
    </location>
</feature>
<dbReference type="SMART" id="SM00929">
    <property type="entry name" value="NADH-G_4Fe-4S_3"/>
    <property type="match status" value="1"/>
</dbReference>
<dbReference type="GO" id="GO:0008863">
    <property type="term" value="F:formate dehydrogenase (NAD+) activity"/>
    <property type="evidence" value="ECO:0007669"/>
    <property type="project" value="InterPro"/>
</dbReference>
<keyword evidence="8" id="KW-0677">Repeat</keyword>
<dbReference type="Pfam" id="PF01568">
    <property type="entry name" value="Molydop_binding"/>
    <property type="match status" value="1"/>
</dbReference>
<dbReference type="SUPFAM" id="SSF54292">
    <property type="entry name" value="2Fe-2S ferredoxin-like"/>
    <property type="match status" value="1"/>
</dbReference>
<dbReference type="SUPFAM" id="SSF53706">
    <property type="entry name" value="Formate dehydrogenase/DMSO reductase, domains 1-3"/>
    <property type="match status" value="1"/>
</dbReference>
<keyword evidence="5" id="KW-0500">Molybdenum</keyword>
<evidence type="ECO:0000256" key="1">
    <source>
        <dbReference type="ARBA" id="ARBA00001942"/>
    </source>
</evidence>
<gene>
    <name evidence="18" type="ORF">C7B43_03420</name>
</gene>
<protein>
    <submittedName>
        <fullName evidence="18">Formate dehydrogenase subunit alpha</fullName>
    </submittedName>
</protein>
<dbReference type="PANTHER" id="PTHR43105:SF14">
    <property type="entry name" value="FORMATE DEHYDROGENASE H"/>
    <property type="match status" value="1"/>
</dbReference>
<dbReference type="PROSITE" id="PS51085">
    <property type="entry name" value="2FE2S_FER_2"/>
    <property type="match status" value="1"/>
</dbReference>
<evidence type="ECO:0000256" key="8">
    <source>
        <dbReference type="ARBA" id="ARBA00022737"/>
    </source>
</evidence>
<dbReference type="InterPro" id="IPR036010">
    <property type="entry name" value="2Fe-2S_ferredoxin-like_sf"/>
</dbReference>
<dbReference type="GO" id="GO:0046872">
    <property type="term" value="F:metal ion binding"/>
    <property type="evidence" value="ECO:0007669"/>
    <property type="project" value="UniProtKB-KW"/>
</dbReference>
<dbReference type="AlphaFoldDB" id="A0A2T2X9J7"/>
<dbReference type="Gene3D" id="3.30.70.20">
    <property type="match status" value="1"/>
</dbReference>
<dbReference type="InterPro" id="IPR006656">
    <property type="entry name" value="Mopterin_OxRdtase"/>
</dbReference>
<evidence type="ECO:0000256" key="4">
    <source>
        <dbReference type="ARBA" id="ARBA00022485"/>
    </source>
</evidence>
<dbReference type="InterPro" id="IPR041924">
    <property type="entry name" value="Formate_Dh-H_N"/>
</dbReference>
<dbReference type="InterPro" id="IPR009010">
    <property type="entry name" value="Asp_de-COase-like_dom_sf"/>
</dbReference>
<dbReference type="GO" id="GO:0015942">
    <property type="term" value="P:formate metabolic process"/>
    <property type="evidence" value="ECO:0007669"/>
    <property type="project" value="InterPro"/>
</dbReference>
<dbReference type="PROSITE" id="PS51379">
    <property type="entry name" value="4FE4S_FER_2"/>
    <property type="match status" value="2"/>
</dbReference>
<keyword evidence="4" id="KW-0004">4Fe-4S</keyword>
<evidence type="ECO:0000256" key="5">
    <source>
        <dbReference type="ARBA" id="ARBA00022505"/>
    </source>
</evidence>
<evidence type="ECO:0000256" key="10">
    <source>
        <dbReference type="ARBA" id="ARBA00023004"/>
    </source>
</evidence>
<dbReference type="GO" id="GO:0022904">
    <property type="term" value="P:respiratory electron transport chain"/>
    <property type="evidence" value="ECO:0007669"/>
    <property type="project" value="TreeGrafter"/>
</dbReference>
<evidence type="ECO:0000256" key="12">
    <source>
        <dbReference type="ARBA" id="ARBA00034078"/>
    </source>
</evidence>
<dbReference type="EMBL" id="PXYT01000004">
    <property type="protein sequence ID" value="PSR31160.1"/>
    <property type="molecule type" value="Genomic_DNA"/>
</dbReference>
<dbReference type="GO" id="GO:0051537">
    <property type="term" value="F:2 iron, 2 sulfur cluster binding"/>
    <property type="evidence" value="ECO:0007669"/>
    <property type="project" value="UniProtKB-KW"/>
</dbReference>
<dbReference type="FunFam" id="3.40.228.10:FF:000002">
    <property type="entry name" value="Formate dehydrogenase subunit alpha"/>
    <property type="match status" value="1"/>
</dbReference>
<dbReference type="SUPFAM" id="SSF50692">
    <property type="entry name" value="ADC-like"/>
    <property type="match status" value="1"/>
</dbReference>
<dbReference type="Pfam" id="PF13510">
    <property type="entry name" value="Fer2_4"/>
    <property type="match status" value="1"/>
</dbReference>
<dbReference type="GO" id="GO:0051539">
    <property type="term" value="F:4 iron, 4 sulfur cluster binding"/>
    <property type="evidence" value="ECO:0007669"/>
    <property type="project" value="UniProtKB-KW"/>
</dbReference>
<comment type="caution">
    <text evidence="18">The sequence shown here is derived from an EMBL/GenBank/DDBJ whole genome shotgun (WGS) entry which is preliminary data.</text>
</comment>
<dbReference type="PROSITE" id="PS51669">
    <property type="entry name" value="4FE4S_MOW_BIS_MGD"/>
    <property type="match status" value="1"/>
</dbReference>
<dbReference type="FunFam" id="3.10.20.740:FF:000003">
    <property type="entry name" value="Formate dehydrogenase subunit alpha"/>
    <property type="match status" value="1"/>
</dbReference>
<accession>A0A2T2X9J7</accession>
<evidence type="ECO:0000313" key="18">
    <source>
        <dbReference type="EMBL" id="PSR31160.1"/>
    </source>
</evidence>
<evidence type="ECO:0000256" key="9">
    <source>
        <dbReference type="ARBA" id="ARBA00023002"/>
    </source>
</evidence>
<keyword evidence="6" id="KW-0001">2Fe-2S</keyword>
<dbReference type="GO" id="GO:0003954">
    <property type="term" value="F:NADH dehydrogenase activity"/>
    <property type="evidence" value="ECO:0007669"/>
    <property type="project" value="TreeGrafter"/>
</dbReference>
<keyword evidence="11" id="KW-0411">Iron-sulfur</keyword>
<dbReference type="PROSITE" id="PS00198">
    <property type="entry name" value="4FE4S_FER_1"/>
    <property type="match status" value="1"/>
</dbReference>
<dbReference type="InterPro" id="IPR006657">
    <property type="entry name" value="MoPterin_dinucl-bd_dom"/>
</dbReference>
<evidence type="ECO:0000259" key="17">
    <source>
        <dbReference type="PROSITE" id="PS51839"/>
    </source>
</evidence>
<evidence type="ECO:0000259" key="14">
    <source>
        <dbReference type="PROSITE" id="PS51085"/>
    </source>
</evidence>
<dbReference type="PANTHER" id="PTHR43105">
    <property type="entry name" value="RESPIRATORY NITRATE REDUCTASE"/>
    <property type="match status" value="1"/>
</dbReference>
<dbReference type="Gene3D" id="3.40.50.740">
    <property type="match status" value="1"/>
</dbReference>
<comment type="cofactor">
    <cofactor evidence="2">
        <name>[4Fe-4S] cluster</name>
        <dbReference type="ChEBI" id="CHEBI:49883"/>
    </cofactor>
</comment>
<dbReference type="InterPro" id="IPR001041">
    <property type="entry name" value="2Fe-2S_ferredoxin-type"/>
</dbReference>